<sequence>MYDKTEETPVVVQYEDNRGDHDEELVEIDHFAFRPSTANFLGEGAFGYVYRGYDMSKKIDRQVAIKTVLSEKLKRQEMELLSKIRSEHLVKILSICTRGEITYVVMELCDGDLAGYLSKYSKLDSKNATLLADNLARGYNILQAYKIVHRDIKPQNILIKYRRTNNDRQSIKIASEHQFEDCDRRDIAVAKLSDFGTSHLLTADDDELCNVAGTLFYMAPEVGANLVTTNSYDHSADMWSIGCVLYESISGTIPFDENSLCRLFLHVACKNYQTFAVKTPWSTAATVNGSYPSDDTHQFDYVANCLLKIDPKQRMTPQQFYNRAVDDMSKRSLKANVRHRFSVFGKDQNAHSKSFTYFNKDQQQKYEMMVDEQEQKVYKSVNYTEEYPKMRALSENRTSNRYETS</sequence>
<comment type="similarity">
    <text evidence="4">Belongs to the protein kinase superfamily.</text>
</comment>
<dbReference type="GO" id="GO:0042594">
    <property type="term" value="P:response to starvation"/>
    <property type="evidence" value="ECO:0007669"/>
    <property type="project" value="TreeGrafter"/>
</dbReference>
<evidence type="ECO:0000256" key="2">
    <source>
        <dbReference type="ARBA" id="ARBA00022840"/>
    </source>
</evidence>
<dbReference type="AlphaFoldDB" id="A0A915JYU7"/>
<dbReference type="PANTHER" id="PTHR24348:SF45">
    <property type="entry name" value="PROTEIN KINASE DOMAIN-CONTAINING PROTEIN"/>
    <property type="match status" value="1"/>
</dbReference>
<organism evidence="6 7">
    <name type="scientific">Romanomermis culicivorax</name>
    <name type="common">Nematode worm</name>
    <dbReference type="NCBI Taxonomy" id="13658"/>
    <lineage>
        <taxon>Eukaryota</taxon>
        <taxon>Metazoa</taxon>
        <taxon>Ecdysozoa</taxon>
        <taxon>Nematoda</taxon>
        <taxon>Enoplea</taxon>
        <taxon>Dorylaimia</taxon>
        <taxon>Mermithida</taxon>
        <taxon>Mermithoidea</taxon>
        <taxon>Mermithidae</taxon>
        <taxon>Romanomermis</taxon>
    </lineage>
</organism>
<dbReference type="SUPFAM" id="SSF56112">
    <property type="entry name" value="Protein kinase-like (PK-like)"/>
    <property type="match status" value="1"/>
</dbReference>
<evidence type="ECO:0000256" key="1">
    <source>
        <dbReference type="ARBA" id="ARBA00022741"/>
    </source>
</evidence>
<evidence type="ECO:0000256" key="4">
    <source>
        <dbReference type="RuleBase" id="RU000304"/>
    </source>
</evidence>
<name>A0A915JYU7_ROMCU</name>
<dbReference type="GO" id="GO:0048675">
    <property type="term" value="P:axon extension"/>
    <property type="evidence" value="ECO:0007669"/>
    <property type="project" value="TreeGrafter"/>
</dbReference>
<dbReference type="InterPro" id="IPR011009">
    <property type="entry name" value="Kinase-like_dom_sf"/>
</dbReference>
<evidence type="ECO:0000256" key="3">
    <source>
        <dbReference type="PROSITE-ProRule" id="PRU10141"/>
    </source>
</evidence>
<dbReference type="OMA" id="CQYDSKV"/>
<dbReference type="GO" id="GO:0061709">
    <property type="term" value="P:reticulophagy"/>
    <property type="evidence" value="ECO:0007669"/>
    <property type="project" value="TreeGrafter"/>
</dbReference>
<dbReference type="InterPro" id="IPR008271">
    <property type="entry name" value="Ser/Thr_kinase_AS"/>
</dbReference>
<dbReference type="InterPro" id="IPR000719">
    <property type="entry name" value="Prot_kinase_dom"/>
</dbReference>
<evidence type="ECO:0000313" key="7">
    <source>
        <dbReference type="WBParaSite" id="nRc.2.0.1.t31547-RA"/>
    </source>
</evidence>
<keyword evidence="1 3" id="KW-0547">Nucleotide-binding</keyword>
<dbReference type="Pfam" id="PF00069">
    <property type="entry name" value="Pkinase"/>
    <property type="match status" value="1"/>
</dbReference>
<dbReference type="PROSITE" id="PS00107">
    <property type="entry name" value="PROTEIN_KINASE_ATP"/>
    <property type="match status" value="1"/>
</dbReference>
<dbReference type="GO" id="GO:0004674">
    <property type="term" value="F:protein serine/threonine kinase activity"/>
    <property type="evidence" value="ECO:0007669"/>
    <property type="project" value="UniProtKB-KW"/>
</dbReference>
<keyword evidence="4" id="KW-0723">Serine/threonine-protein kinase</keyword>
<dbReference type="PROSITE" id="PS50011">
    <property type="entry name" value="PROTEIN_KINASE_DOM"/>
    <property type="match status" value="1"/>
</dbReference>
<dbReference type="GO" id="GO:0034727">
    <property type="term" value="P:piecemeal microautophagy of the nucleus"/>
    <property type="evidence" value="ECO:0007669"/>
    <property type="project" value="TreeGrafter"/>
</dbReference>
<proteinExistence type="inferred from homology"/>
<dbReference type="PANTHER" id="PTHR24348">
    <property type="entry name" value="SERINE/THREONINE-PROTEIN KINASE UNC-51-RELATED"/>
    <property type="match status" value="1"/>
</dbReference>
<dbReference type="GO" id="GO:0000422">
    <property type="term" value="P:autophagy of mitochondrion"/>
    <property type="evidence" value="ECO:0007669"/>
    <property type="project" value="TreeGrafter"/>
</dbReference>
<keyword evidence="4" id="KW-0418">Kinase</keyword>
<keyword evidence="6" id="KW-1185">Reference proteome</keyword>
<feature type="binding site" evidence="3">
    <location>
        <position position="66"/>
    </location>
    <ligand>
        <name>ATP</name>
        <dbReference type="ChEBI" id="CHEBI:30616"/>
    </ligand>
</feature>
<dbReference type="WBParaSite" id="nRc.2.0.1.t31547-RA">
    <property type="protein sequence ID" value="nRc.2.0.1.t31547-RA"/>
    <property type="gene ID" value="nRc.2.0.1.g31547"/>
</dbReference>
<dbReference type="GO" id="GO:0000045">
    <property type="term" value="P:autophagosome assembly"/>
    <property type="evidence" value="ECO:0007669"/>
    <property type="project" value="TreeGrafter"/>
</dbReference>
<dbReference type="GO" id="GO:0034045">
    <property type="term" value="C:phagophore assembly site membrane"/>
    <property type="evidence" value="ECO:0007669"/>
    <property type="project" value="TreeGrafter"/>
</dbReference>
<keyword evidence="4" id="KW-0808">Transferase</keyword>
<dbReference type="InterPro" id="IPR017441">
    <property type="entry name" value="Protein_kinase_ATP_BS"/>
</dbReference>
<accession>A0A915JYU7</accession>
<feature type="domain" description="Protein kinase" evidence="5">
    <location>
        <begin position="35"/>
        <end position="342"/>
    </location>
</feature>
<reference evidence="7" key="1">
    <citation type="submission" date="2022-11" db="UniProtKB">
        <authorList>
            <consortium name="WormBaseParasite"/>
        </authorList>
    </citation>
    <scope>IDENTIFICATION</scope>
</reference>
<dbReference type="GO" id="GO:0005829">
    <property type="term" value="C:cytosol"/>
    <property type="evidence" value="ECO:0007669"/>
    <property type="project" value="TreeGrafter"/>
</dbReference>
<dbReference type="GO" id="GO:0005524">
    <property type="term" value="F:ATP binding"/>
    <property type="evidence" value="ECO:0007669"/>
    <property type="project" value="UniProtKB-UniRule"/>
</dbReference>
<dbReference type="GO" id="GO:0010508">
    <property type="term" value="P:positive regulation of autophagy"/>
    <property type="evidence" value="ECO:0007669"/>
    <property type="project" value="TreeGrafter"/>
</dbReference>
<evidence type="ECO:0000313" key="6">
    <source>
        <dbReference type="Proteomes" id="UP000887565"/>
    </source>
</evidence>
<protein>
    <submittedName>
        <fullName evidence="7">Protein kinase domain-containing protein</fullName>
    </submittedName>
</protein>
<dbReference type="Proteomes" id="UP000887565">
    <property type="component" value="Unplaced"/>
</dbReference>
<dbReference type="CDD" id="cd14014">
    <property type="entry name" value="STKc_PknB_like"/>
    <property type="match status" value="1"/>
</dbReference>
<dbReference type="SMART" id="SM00220">
    <property type="entry name" value="S_TKc"/>
    <property type="match status" value="1"/>
</dbReference>
<evidence type="ECO:0000259" key="5">
    <source>
        <dbReference type="PROSITE" id="PS50011"/>
    </source>
</evidence>
<dbReference type="PROSITE" id="PS00108">
    <property type="entry name" value="PROTEIN_KINASE_ST"/>
    <property type="match status" value="1"/>
</dbReference>
<dbReference type="GO" id="GO:0005776">
    <property type="term" value="C:autophagosome"/>
    <property type="evidence" value="ECO:0007669"/>
    <property type="project" value="TreeGrafter"/>
</dbReference>
<dbReference type="Gene3D" id="1.10.510.10">
    <property type="entry name" value="Transferase(Phosphotransferase) domain 1"/>
    <property type="match status" value="1"/>
</dbReference>
<keyword evidence="2 3" id="KW-0067">ATP-binding</keyword>
<dbReference type="InterPro" id="IPR045269">
    <property type="entry name" value="Atg1-like"/>
</dbReference>